<feature type="domain" description="Conserved virulence factor B-like winged helix" evidence="3">
    <location>
        <begin position="224"/>
        <end position="279"/>
    </location>
</feature>
<comment type="similarity">
    <text evidence="1">Belongs to the CvfB family.</text>
</comment>
<dbReference type="InterPro" id="IPR040764">
    <property type="entry name" value="CvfB_WH"/>
</dbReference>
<dbReference type="EMBL" id="JAEQBW010000001">
    <property type="protein sequence ID" value="MBK6264466.1"/>
    <property type="molecule type" value="Genomic_DNA"/>
</dbReference>
<proteinExistence type="inferred from homology"/>
<accession>A0A934WX43</accession>
<dbReference type="Gene3D" id="2.40.50.140">
    <property type="entry name" value="Nucleic acid-binding proteins"/>
    <property type="match status" value="2"/>
</dbReference>
<reference evidence="4" key="1">
    <citation type="submission" date="2021-01" db="EMBL/GenBank/DDBJ databases">
        <title>Marivirga aurantiaca sp. nov., isolated from intertidal surface sediments.</title>
        <authorList>
            <person name="Zhang M."/>
        </authorList>
    </citation>
    <scope>NUCLEOTIDE SEQUENCE</scope>
    <source>
        <strain evidence="4">S37H4</strain>
    </source>
</reference>
<evidence type="ECO:0000313" key="4">
    <source>
        <dbReference type="EMBL" id="MBK6264466.1"/>
    </source>
</evidence>
<dbReference type="InterPro" id="IPR014464">
    <property type="entry name" value="CvfB_fam"/>
</dbReference>
<protein>
    <submittedName>
        <fullName evidence="4">GntR family transcriptional regulator</fullName>
    </submittedName>
</protein>
<dbReference type="RefSeq" id="WP_201430126.1">
    <property type="nucleotide sequence ID" value="NZ_JAEQBW010000001.1"/>
</dbReference>
<dbReference type="Proteomes" id="UP000611723">
    <property type="component" value="Unassembled WGS sequence"/>
</dbReference>
<dbReference type="InterPro" id="IPR012340">
    <property type="entry name" value="NA-bd_OB-fold"/>
</dbReference>
<evidence type="ECO:0000259" key="3">
    <source>
        <dbReference type="Pfam" id="PF17783"/>
    </source>
</evidence>
<evidence type="ECO:0000313" key="5">
    <source>
        <dbReference type="Proteomes" id="UP000611723"/>
    </source>
</evidence>
<feature type="domain" description="Conserved virulence factor B first S1" evidence="2">
    <location>
        <begin position="4"/>
        <end position="72"/>
    </location>
</feature>
<dbReference type="PANTHER" id="PTHR37296:SF1">
    <property type="entry name" value="CONSERVED VIRULENCE FACTOR B"/>
    <property type="match status" value="1"/>
</dbReference>
<dbReference type="AlphaFoldDB" id="A0A934WX43"/>
<dbReference type="InterPro" id="IPR039566">
    <property type="entry name" value="CvfB_S1_st"/>
</dbReference>
<name>A0A934WX43_9BACT</name>
<organism evidence="4 5">
    <name type="scientific">Marivirga aurantiaca</name>
    <dbReference type="NCBI Taxonomy" id="2802615"/>
    <lineage>
        <taxon>Bacteria</taxon>
        <taxon>Pseudomonadati</taxon>
        <taxon>Bacteroidota</taxon>
        <taxon>Cytophagia</taxon>
        <taxon>Cytophagales</taxon>
        <taxon>Marivirgaceae</taxon>
        <taxon>Marivirga</taxon>
    </lineage>
</organism>
<evidence type="ECO:0000259" key="2">
    <source>
        <dbReference type="Pfam" id="PF13509"/>
    </source>
</evidence>
<dbReference type="InterPro" id="IPR036388">
    <property type="entry name" value="WH-like_DNA-bd_sf"/>
</dbReference>
<comment type="caution">
    <text evidence="4">The sequence shown here is derived from an EMBL/GenBank/DDBJ whole genome shotgun (WGS) entry which is preliminary data.</text>
</comment>
<sequence>MLQLGKWNKLKIVRDSPQGLYLSDGDQDVLLPNKYVPKEFLNSEGTARMPEDDQEIDVFIYKDSGQRWIATTLKPVAEVNEMGFFEVKQITTVGAFLDWGLEKDLIIPYSEQTDDLEVGDWIVAYVTIDPKTERIVASMHIDTFLESGYGDLKEGQVVDLMVYRITELGYEVVVDQKYKGLIYQNTVFEPLDIGMESKGKIKSLRADGKIDVQWFIEKEEKQKEILTLLAENEGYMPYHDKSDPEKIKEVFGLSKKEFKRQIGHLYKEKKIKILADGIYSMEEV</sequence>
<dbReference type="Pfam" id="PF13509">
    <property type="entry name" value="S1_2"/>
    <property type="match status" value="1"/>
</dbReference>
<gene>
    <name evidence="4" type="ORF">JKA74_05405</name>
</gene>
<evidence type="ECO:0000256" key="1">
    <source>
        <dbReference type="PIRNR" id="PIRNR012524"/>
    </source>
</evidence>
<dbReference type="PIRSF" id="PIRSF012524">
    <property type="entry name" value="YitL_S1"/>
    <property type="match status" value="1"/>
</dbReference>
<keyword evidence="5" id="KW-1185">Reference proteome</keyword>
<dbReference type="Gene3D" id="1.10.10.10">
    <property type="entry name" value="Winged helix-like DNA-binding domain superfamily/Winged helix DNA-binding domain"/>
    <property type="match status" value="1"/>
</dbReference>
<dbReference type="Pfam" id="PF17783">
    <property type="entry name" value="WHD_CvfB"/>
    <property type="match status" value="1"/>
</dbReference>
<dbReference type="PANTHER" id="PTHR37296">
    <property type="entry name" value="CONSERVED VIRULENCE FACTOR B"/>
    <property type="match status" value="1"/>
</dbReference>